<dbReference type="Gene3D" id="2.130.10.10">
    <property type="entry name" value="YVTN repeat-like/Quinoprotein amine dehydrogenase"/>
    <property type="match status" value="1"/>
</dbReference>
<dbReference type="PANTHER" id="PTHR15598:SF5">
    <property type="entry name" value="ENHANCER OF MRNA-DECAPPING PROTEIN 4"/>
    <property type="match status" value="1"/>
</dbReference>
<dbReference type="OrthoDB" id="21128at2759"/>
<feature type="region of interest" description="Disordered" evidence="7">
    <location>
        <begin position="128"/>
        <end position="253"/>
    </location>
</feature>
<evidence type="ECO:0000256" key="1">
    <source>
        <dbReference type="ARBA" id="ARBA00004201"/>
    </source>
</evidence>
<protein>
    <recommendedName>
        <fullName evidence="8">EDC4-like protein pdc1 beta-propeller domain-containing protein</fullName>
    </recommendedName>
</protein>
<dbReference type="EMBL" id="ML978128">
    <property type="protein sequence ID" value="KAF2097108.1"/>
    <property type="molecule type" value="Genomic_DNA"/>
</dbReference>
<evidence type="ECO:0000313" key="10">
    <source>
        <dbReference type="Proteomes" id="UP000799772"/>
    </source>
</evidence>
<organism evidence="9 10">
    <name type="scientific">Rhizodiscina lignyota</name>
    <dbReference type="NCBI Taxonomy" id="1504668"/>
    <lineage>
        <taxon>Eukaryota</taxon>
        <taxon>Fungi</taxon>
        <taxon>Dikarya</taxon>
        <taxon>Ascomycota</taxon>
        <taxon>Pezizomycotina</taxon>
        <taxon>Dothideomycetes</taxon>
        <taxon>Pleosporomycetidae</taxon>
        <taxon>Aulographales</taxon>
        <taxon>Rhizodiscinaceae</taxon>
        <taxon>Rhizodiscina</taxon>
    </lineage>
</organism>
<dbReference type="InterPro" id="IPR045152">
    <property type="entry name" value="EDC4-like"/>
</dbReference>
<dbReference type="Pfam" id="PF24106">
    <property type="entry name" value="Beta-prop_EDC4L"/>
    <property type="match status" value="1"/>
</dbReference>
<evidence type="ECO:0000256" key="2">
    <source>
        <dbReference type="ARBA" id="ARBA00009639"/>
    </source>
</evidence>
<dbReference type="GO" id="GO:0031087">
    <property type="term" value="P:deadenylation-independent decapping of nuclear-transcribed mRNA"/>
    <property type="evidence" value="ECO:0007669"/>
    <property type="project" value="InterPro"/>
</dbReference>
<keyword evidence="10" id="KW-1185">Reference proteome</keyword>
<keyword evidence="6" id="KW-0175">Coiled coil</keyword>
<dbReference type="FunFam" id="2.130.10.10:FF:000817">
    <property type="entry name" value="WGS project CABT00000000 data, contig 2.15"/>
    <property type="match status" value="1"/>
</dbReference>
<feature type="compositionally biased region" description="Polar residues" evidence="7">
    <location>
        <begin position="11"/>
        <end position="31"/>
    </location>
</feature>
<dbReference type="GO" id="GO:0000932">
    <property type="term" value="C:P-body"/>
    <property type="evidence" value="ECO:0007669"/>
    <property type="project" value="UniProtKB-SubCell"/>
</dbReference>
<dbReference type="InterPro" id="IPR015943">
    <property type="entry name" value="WD40/YVTN_repeat-like_dom_sf"/>
</dbReference>
<reference evidence="9" key="1">
    <citation type="journal article" date="2020" name="Stud. Mycol.">
        <title>101 Dothideomycetes genomes: a test case for predicting lifestyles and emergence of pathogens.</title>
        <authorList>
            <person name="Haridas S."/>
            <person name="Albert R."/>
            <person name="Binder M."/>
            <person name="Bloem J."/>
            <person name="Labutti K."/>
            <person name="Salamov A."/>
            <person name="Andreopoulos B."/>
            <person name="Baker S."/>
            <person name="Barry K."/>
            <person name="Bills G."/>
            <person name="Bluhm B."/>
            <person name="Cannon C."/>
            <person name="Castanera R."/>
            <person name="Culley D."/>
            <person name="Daum C."/>
            <person name="Ezra D."/>
            <person name="Gonzalez J."/>
            <person name="Henrissat B."/>
            <person name="Kuo A."/>
            <person name="Liang C."/>
            <person name="Lipzen A."/>
            <person name="Lutzoni F."/>
            <person name="Magnuson J."/>
            <person name="Mondo S."/>
            <person name="Nolan M."/>
            <person name="Ohm R."/>
            <person name="Pangilinan J."/>
            <person name="Park H.-J."/>
            <person name="Ramirez L."/>
            <person name="Alfaro M."/>
            <person name="Sun H."/>
            <person name="Tritt A."/>
            <person name="Yoshinaga Y."/>
            <person name="Zwiers L.-H."/>
            <person name="Turgeon B."/>
            <person name="Goodwin S."/>
            <person name="Spatafora J."/>
            <person name="Crous P."/>
            <person name="Grigoriev I."/>
        </authorList>
    </citation>
    <scope>NUCLEOTIDE SEQUENCE</scope>
    <source>
        <strain evidence="9">CBS 133067</strain>
    </source>
</reference>
<comment type="caution">
    <text evidence="9">The sequence shown here is derived from an EMBL/GenBank/DDBJ whole genome shotgun (WGS) entry which is preliminary data.</text>
</comment>
<evidence type="ECO:0000259" key="8">
    <source>
        <dbReference type="Pfam" id="PF24106"/>
    </source>
</evidence>
<keyword evidence="3" id="KW-0963">Cytoplasm</keyword>
<evidence type="ECO:0000256" key="4">
    <source>
        <dbReference type="ARBA" id="ARBA00022574"/>
    </source>
</evidence>
<evidence type="ECO:0000256" key="5">
    <source>
        <dbReference type="ARBA" id="ARBA00022737"/>
    </source>
</evidence>
<feature type="domain" description="EDC4-like protein pdc1 beta-propeller" evidence="8">
    <location>
        <begin position="624"/>
        <end position="774"/>
    </location>
</feature>
<keyword evidence="4" id="KW-0853">WD repeat</keyword>
<feature type="region of interest" description="Disordered" evidence="7">
    <location>
        <begin position="959"/>
        <end position="1048"/>
    </location>
</feature>
<feature type="compositionally biased region" description="Low complexity" evidence="7">
    <location>
        <begin position="911"/>
        <end position="922"/>
    </location>
</feature>
<feature type="compositionally biased region" description="Pro residues" evidence="7">
    <location>
        <begin position="1026"/>
        <end position="1036"/>
    </location>
</feature>
<dbReference type="InterPro" id="IPR036322">
    <property type="entry name" value="WD40_repeat_dom_sf"/>
</dbReference>
<dbReference type="PANTHER" id="PTHR15598">
    <property type="entry name" value="ENHANCER OF MRNA-DECAPPING PROTEIN 4"/>
    <property type="match status" value="1"/>
</dbReference>
<proteinExistence type="inferred from homology"/>
<evidence type="ECO:0000256" key="6">
    <source>
        <dbReference type="SAM" id="Coils"/>
    </source>
</evidence>
<feature type="region of interest" description="Disordered" evidence="7">
    <location>
        <begin position="266"/>
        <end position="287"/>
    </location>
</feature>
<dbReference type="InterPro" id="IPR055393">
    <property type="entry name" value="Beta-prop_EDC4L"/>
</dbReference>
<feature type="region of interest" description="Disordered" evidence="7">
    <location>
        <begin position="899"/>
        <end position="939"/>
    </location>
</feature>
<dbReference type="Proteomes" id="UP000799772">
    <property type="component" value="Unassembled WGS sequence"/>
</dbReference>
<feature type="compositionally biased region" description="Polar residues" evidence="7">
    <location>
        <begin position="155"/>
        <end position="182"/>
    </location>
</feature>
<feature type="compositionally biased region" description="Polar residues" evidence="7">
    <location>
        <begin position="58"/>
        <end position="112"/>
    </location>
</feature>
<comment type="subcellular location">
    <subcellularLocation>
        <location evidence="1">Cytoplasm</location>
        <location evidence="1">P-body</location>
    </subcellularLocation>
</comment>
<gene>
    <name evidence="9" type="ORF">NA57DRAFT_41647</name>
</gene>
<keyword evidence="5" id="KW-0677">Repeat</keyword>
<feature type="region of interest" description="Disordered" evidence="7">
    <location>
        <begin position="1"/>
        <end position="116"/>
    </location>
</feature>
<sequence length="1456" mass="158401">MADLQELLARLNQSASSALPPNPATTANYQHPSVSSPIVTPSPSGPQPHHDSAIMSPNVPSTSQTPLPEQNNRSANLLNLLKFSQPSSNSPRPTSALSQSMQAGTEMSSATPHDSAISASDLVASFMRKPSSSSLHSPTVASPVSTKPGEVSASAGGSSQAYLLNLLNQGKPSQPSRASSLRSLHAEESISAVESAVPEAAVDDVTQDLQDASLEETHSSPQVERKPSPFHVLGHEGPGQFEVSDPQQGPAKPAVFTYVNPFEQLSASSPRNHTPVFQPHPATGPPKVEILKHEEDNKEEELTVAPQTVSEAVGGVGEVVDKQVEQVLAQVEDESQALEDAKAAEEVMALREAVRDGAAEIKQDLKDDQTRREIERVIGKPTTEALEEVTNEIAGASGGDSWESADAEETANQGEDVRVYNFPMKPFTSLEIKDLPMSSTFKQDAFLALARVKKEFDQNDRALVAASERYIAYVTPKHGGFRVLSQENGSYKNLFAETHERIVNLALCSAVKPDVDSDTVLATGVNGSVFWTHLSSAKGEQFSDNLDERSFIFPPFPVHDDNTSGGQLKTRARRSSRHPQFFAIGRGKSIHIVWPFVARSSRYTDPATHVCDSGKYLRERNLKIATGKAGKDFTFSQCDTVIASLDKTGKMRFWDVRELVNTSKGEHGELAPIEIKTPIQTLATTSPADKSWPTSIMFLDKERPYNKGIACRYLIVGMKQNHTLQLWDLCLEKAVQEINLPHENESDGICSVTYHPQSGIISVGHPTRNSIYFIHLSAPRYLLPPMSQAKFLTRVAEKDKNLPKIESTAIMTGIREFSFAPFGQLRSFESLDNPSSISGDAGDNVLFELYVMHSKGVCRLSVKTEDMGWGDDNNVLNPIDAEKAGVVVVSELKAIKVEPSDASVNGDNPPRSTTSRSTTRESSVQKKEIPTPKPHRPADTVVATTLARVESKQDAARAAIINGTEKTEKKDKKKAKKASDTVSQVSSAPTTAVNFAPPPPSSYAKAVAQPVIETPPRMPPTTVEPKIPPPATPTPAGPSESKASGPVEPTGVNATSIKQLEDNLTAALASLFNQELAAMYQKFDEDKRIQDAAGAAKQDAILRLVSSTLTENVEKSLSRIVGSSLSMTLLPALSDHVGAVLERKLQEVPQEVSNAIGQHHNGAVSSAIQNISKDTEFQRGLGEFVVKRVASHIDSHLSAAITKSITPAFTKMTVNAVQQIASDMEQRMSIMLQQADAQRQHDSGKIDQLTNLVRGLSETVHSMAATQSEFQNEILRLQRQVATVGPAQEAQEAASRSISGSTSQVVQVQAKSDEEVEMDEMRALLRQGQIEAAVSSWVQSPRQVQLFEAVLCRYNPVYVRNLPGLVAMSAAAAVTQPWEPNMHQRLAWLDNILISLDPTEADIRELTPRIMDIISQRLKSLYMQIANTNSTDPVLPHIYQLDRRTGELKERAQQRE</sequence>
<feature type="compositionally biased region" description="Low complexity" evidence="7">
    <location>
        <begin position="189"/>
        <end position="200"/>
    </location>
</feature>
<feature type="compositionally biased region" description="Basic and acidic residues" evidence="7">
    <location>
        <begin position="215"/>
        <end position="227"/>
    </location>
</feature>
<feature type="compositionally biased region" description="Low complexity" evidence="7">
    <location>
        <begin position="32"/>
        <end position="42"/>
    </location>
</feature>
<evidence type="ECO:0000256" key="7">
    <source>
        <dbReference type="SAM" id="MobiDB-lite"/>
    </source>
</evidence>
<accession>A0A9P4M4N7</accession>
<feature type="compositionally biased region" description="Polar residues" evidence="7">
    <location>
        <begin position="130"/>
        <end position="145"/>
    </location>
</feature>
<comment type="similarity">
    <text evidence="2">Belongs to the WD repeat EDC4 family.</text>
</comment>
<evidence type="ECO:0000313" key="9">
    <source>
        <dbReference type="EMBL" id="KAF2097108.1"/>
    </source>
</evidence>
<dbReference type="SUPFAM" id="SSF50978">
    <property type="entry name" value="WD40 repeat-like"/>
    <property type="match status" value="1"/>
</dbReference>
<feature type="coiled-coil region" evidence="6">
    <location>
        <begin position="321"/>
        <end position="348"/>
    </location>
</feature>
<feature type="compositionally biased region" description="Polar residues" evidence="7">
    <location>
        <begin position="980"/>
        <end position="993"/>
    </location>
</feature>
<evidence type="ECO:0000256" key="3">
    <source>
        <dbReference type="ARBA" id="ARBA00022490"/>
    </source>
</evidence>
<name>A0A9P4M4N7_9PEZI</name>